<gene>
    <name evidence="1" type="ORF">Tci_907870</name>
</gene>
<organism evidence="1">
    <name type="scientific">Tanacetum cinerariifolium</name>
    <name type="common">Dalmatian daisy</name>
    <name type="synonym">Chrysanthemum cinerariifolium</name>
    <dbReference type="NCBI Taxonomy" id="118510"/>
    <lineage>
        <taxon>Eukaryota</taxon>
        <taxon>Viridiplantae</taxon>
        <taxon>Streptophyta</taxon>
        <taxon>Embryophyta</taxon>
        <taxon>Tracheophyta</taxon>
        <taxon>Spermatophyta</taxon>
        <taxon>Magnoliopsida</taxon>
        <taxon>eudicotyledons</taxon>
        <taxon>Gunneridae</taxon>
        <taxon>Pentapetalae</taxon>
        <taxon>asterids</taxon>
        <taxon>campanulids</taxon>
        <taxon>Asterales</taxon>
        <taxon>Asteraceae</taxon>
        <taxon>Asteroideae</taxon>
        <taxon>Anthemideae</taxon>
        <taxon>Anthemidinae</taxon>
        <taxon>Tanacetum</taxon>
    </lineage>
</organism>
<reference evidence="1" key="1">
    <citation type="journal article" date="2019" name="Sci. Rep.">
        <title>Draft genome of Tanacetum cinerariifolium, the natural source of mosquito coil.</title>
        <authorList>
            <person name="Yamashiro T."/>
            <person name="Shiraishi A."/>
            <person name="Satake H."/>
            <person name="Nakayama K."/>
        </authorList>
    </citation>
    <scope>NUCLEOTIDE SEQUENCE</scope>
</reference>
<protein>
    <submittedName>
        <fullName evidence="1">Uncharacterized protein</fullName>
    </submittedName>
</protein>
<proteinExistence type="predicted"/>
<name>A0A699VS97_TANCI</name>
<accession>A0A699VS97</accession>
<dbReference type="AlphaFoldDB" id="A0A699VS97"/>
<dbReference type="EMBL" id="BKCJ011464564">
    <property type="protein sequence ID" value="GFD35901.1"/>
    <property type="molecule type" value="Genomic_DNA"/>
</dbReference>
<sequence>PLAAADSLGAATTVVVGVGVAMEVGGVVDEAEPPVFFLALAFGFGAASPVAQA</sequence>
<evidence type="ECO:0000313" key="1">
    <source>
        <dbReference type="EMBL" id="GFD35901.1"/>
    </source>
</evidence>
<feature type="non-terminal residue" evidence="1">
    <location>
        <position position="1"/>
    </location>
</feature>
<comment type="caution">
    <text evidence="1">The sequence shown here is derived from an EMBL/GenBank/DDBJ whole genome shotgun (WGS) entry which is preliminary data.</text>
</comment>